<sequence length="516" mass="54782">MPQAAAEAWNSFSAKLPGNLKSQLNNLLDSIANVEQPPELPDKQSPLLAKSTLPSLTSPPSSSASASLSSSSPHDTLRPTGLTIGSTLGVLEEEGSDVGSTAVSPRSPLSPAMPDARFKAQGVDQEQGESRIGLAQEHHTRLASLAKASPSHTSQKKQNRSSAYVDSSVLGFEVDAQGIATPKRTSKGTGLWQDVNTEERGPPTPPKTEAVKTSSNSTAHSSLWQSRRASVLGSLTNLQKQVEQRLQPVEANDAGDAAGGQGEAGFASMFARRFKEAKENASDLLREAERKLGNAMTIDDLVMSNHAQQEGQHSISPRIQLDGGDIGRNGDNISSQPTRSPRMEARQLQAEASPWYEAAGGRRSTETHVRKSPNLAPVRSSYERRSSASSGRSSASQNSDRIYSQLPSTVAGEASPPLSGSVGGGIYGLLMHTIGQDPNSSKVTSDEPHNSKRTSTISSMSGADSDSWNWGAKDEWAWDGDDRKSNNRSSMVSIGLSDTATTPIIDSHHASVTSKR</sequence>
<feature type="compositionally biased region" description="Basic and acidic residues" evidence="1">
    <location>
        <begin position="472"/>
        <end position="485"/>
    </location>
</feature>
<feature type="region of interest" description="Disordered" evidence="1">
    <location>
        <begin position="307"/>
        <end position="400"/>
    </location>
</feature>
<protein>
    <submittedName>
        <fullName evidence="2">Uncharacterized protein</fullName>
    </submittedName>
</protein>
<dbReference type="EMBL" id="KZ819194">
    <property type="protein sequence ID" value="PWY99654.1"/>
    <property type="molecule type" value="Genomic_DNA"/>
</dbReference>
<feature type="region of interest" description="Disordered" evidence="1">
    <location>
        <begin position="33"/>
        <end position="165"/>
    </location>
</feature>
<feature type="compositionally biased region" description="Polar residues" evidence="1">
    <location>
        <begin position="211"/>
        <end position="225"/>
    </location>
</feature>
<evidence type="ECO:0000313" key="2">
    <source>
        <dbReference type="EMBL" id="PWY99654.1"/>
    </source>
</evidence>
<accession>A0A317XMX2</accession>
<dbReference type="OrthoDB" id="20086at2759"/>
<feature type="compositionally biased region" description="Low complexity" evidence="1">
    <location>
        <begin position="45"/>
        <end position="73"/>
    </location>
</feature>
<feature type="compositionally biased region" description="Low complexity" evidence="1">
    <location>
        <begin position="387"/>
        <end position="400"/>
    </location>
</feature>
<dbReference type="AlphaFoldDB" id="A0A317XMX2"/>
<dbReference type="STRING" id="1882483.A0A317XMX2"/>
<evidence type="ECO:0000256" key="1">
    <source>
        <dbReference type="SAM" id="MobiDB-lite"/>
    </source>
</evidence>
<feature type="compositionally biased region" description="Polar residues" evidence="1">
    <location>
        <begin position="453"/>
        <end position="468"/>
    </location>
</feature>
<gene>
    <name evidence="2" type="ORF">BCV70DRAFT_110595</name>
</gene>
<dbReference type="InParanoid" id="A0A317XMX2"/>
<keyword evidence="3" id="KW-1185">Reference proteome</keyword>
<organism evidence="2 3">
    <name type="scientific">Testicularia cyperi</name>
    <dbReference type="NCBI Taxonomy" id="1882483"/>
    <lineage>
        <taxon>Eukaryota</taxon>
        <taxon>Fungi</taxon>
        <taxon>Dikarya</taxon>
        <taxon>Basidiomycota</taxon>
        <taxon>Ustilaginomycotina</taxon>
        <taxon>Ustilaginomycetes</taxon>
        <taxon>Ustilaginales</taxon>
        <taxon>Anthracoideaceae</taxon>
        <taxon>Testicularia</taxon>
    </lineage>
</organism>
<feature type="compositionally biased region" description="Polar residues" evidence="1">
    <location>
        <begin position="307"/>
        <end position="317"/>
    </location>
</feature>
<feature type="region of interest" description="Disordered" evidence="1">
    <location>
        <begin position="437"/>
        <end position="516"/>
    </location>
</feature>
<dbReference type="Proteomes" id="UP000246740">
    <property type="component" value="Unassembled WGS sequence"/>
</dbReference>
<proteinExistence type="predicted"/>
<name>A0A317XMX2_9BASI</name>
<feature type="compositionally biased region" description="Polar residues" evidence="1">
    <location>
        <begin position="487"/>
        <end position="516"/>
    </location>
</feature>
<evidence type="ECO:0000313" key="3">
    <source>
        <dbReference type="Proteomes" id="UP000246740"/>
    </source>
</evidence>
<feature type="region of interest" description="Disordered" evidence="1">
    <location>
        <begin position="177"/>
        <end position="225"/>
    </location>
</feature>
<reference evidence="2 3" key="1">
    <citation type="journal article" date="2018" name="Mol. Biol. Evol.">
        <title>Broad Genomic Sampling Reveals a Smut Pathogenic Ancestry of the Fungal Clade Ustilaginomycotina.</title>
        <authorList>
            <person name="Kijpornyongpan T."/>
            <person name="Mondo S.J."/>
            <person name="Barry K."/>
            <person name="Sandor L."/>
            <person name="Lee J."/>
            <person name="Lipzen A."/>
            <person name="Pangilinan J."/>
            <person name="LaButti K."/>
            <person name="Hainaut M."/>
            <person name="Henrissat B."/>
            <person name="Grigoriev I.V."/>
            <person name="Spatafora J.W."/>
            <person name="Aime M.C."/>
        </authorList>
    </citation>
    <scope>NUCLEOTIDE SEQUENCE [LARGE SCALE GENOMIC DNA]</scope>
    <source>
        <strain evidence="2 3">MCA 3645</strain>
    </source>
</reference>